<dbReference type="EMBL" id="AYJU01000001">
    <property type="protein sequence ID" value="EST56732.1"/>
    <property type="molecule type" value="Genomic_DNA"/>
</dbReference>
<evidence type="ECO:0008006" key="4">
    <source>
        <dbReference type="Google" id="ProtNLM"/>
    </source>
</evidence>
<sequence length="801" mass="92699">MIKKMLLVGCCIALLLLFTMQEAPAKLKEHVIRNPWYIFSWDDDGNIMITDPEQYEILSNIEYVAEYGEIYNALQPAYPKGSASIVFDQSPSMREGSTIEIRSESYAGRLNKPLVHQAKVTKVVGNEVHFAPPLALPIDRNVFVKQEQTRVQDWTQKQVQTSKTDTGWTVTMIGKTPVSVVTTQYHLDQNSPMIGVIVNTSYQKDVKVFREALDLTFKPQVSEVYRKNRIVDTWWLQSAYWLDREGVRFGSGNRCAFLYHTPEVSSLELYTDKKELLINLDHMNDHHYVQQTEDNRVGKVRHPSEYRATQKRTNSFSLVVGYQPKVMPRFMTQPDGYLATHVWTEHADEQSLETNRAIYFGSEKITDVSKAVGGFVKYGIPVTKSVFYSNPYYKPDERSSIAIKQRPDFLSFLDQLHANGNEIVLHTLYPFEFRHYQPTTEEAMSFMQNRFNSVTWIDHGYLKSSFAFNGLDIKTPNYMANMWEKYDTRYFWHYSSEDTGNINTSFDLYQNRRNDAQRTPLYWSHPTVTGPFYTWAALVVPEDTLDQYTGKHLYDLVRNRGVLINHTYLARIPTEKRGGHFIGQDAKGDWVIQPSFDKVLQRMAALRDRGDLYLTTVGNIMDYWLDLSHVQMAYAPNGAVYLKNESGHPIKGLSMAARSKEVYVNGKKPLQREANGDLVFWFDLAPGEYAVIADTPEASLYQADWNRPITLQSKEWEQPQKQLLQLQNFTNLLLSQSRQSLFTWLNDFINQVFFLLLKIVHFFFYCSLCDQSDDLHDLFLSDAMGSIRCLFLNCRVPPQIV</sequence>
<proteinExistence type="predicted"/>
<evidence type="ECO:0000313" key="3">
    <source>
        <dbReference type="Proteomes" id="UP000017973"/>
    </source>
</evidence>
<evidence type="ECO:0000313" key="2">
    <source>
        <dbReference type="EMBL" id="EST56732.1"/>
    </source>
</evidence>
<reference evidence="2 3" key="1">
    <citation type="journal article" date="2014" name="Genome Announc.">
        <title>Draft Genome Sequence of Brevibacillus panacihumi Strain W25, a Halotolerant Hydrocarbon-Degrading Bacterium.</title>
        <authorList>
            <person name="Wang X."/>
            <person name="Jin D."/>
            <person name="Zhou L."/>
            <person name="Wu L."/>
            <person name="An W."/>
            <person name="Chen Y."/>
            <person name="Zhao L."/>
        </authorList>
    </citation>
    <scope>NUCLEOTIDE SEQUENCE [LARGE SCALE GENOMIC DNA]</scope>
    <source>
        <strain evidence="2 3">W25</strain>
    </source>
</reference>
<gene>
    <name evidence="2" type="ORF">T458_00760</name>
</gene>
<name>V6MER3_9BACL</name>
<accession>V6MER3</accession>
<dbReference type="eggNOG" id="ENOG5033I1B">
    <property type="taxonomic scope" value="Bacteria"/>
</dbReference>
<protein>
    <recommendedName>
        <fullName evidence="4">Glycoside hydrolase</fullName>
    </recommendedName>
</protein>
<dbReference type="HOGENOM" id="CLU_391658_0_0_9"/>
<feature type="signal peptide" evidence="1">
    <location>
        <begin position="1"/>
        <end position="25"/>
    </location>
</feature>
<dbReference type="AlphaFoldDB" id="V6MER3"/>
<keyword evidence="1" id="KW-0732">Signal</keyword>
<comment type="caution">
    <text evidence="2">The sequence shown here is derived from an EMBL/GenBank/DDBJ whole genome shotgun (WGS) entry which is preliminary data.</text>
</comment>
<keyword evidence="3" id="KW-1185">Reference proteome</keyword>
<organism evidence="2 3">
    <name type="scientific">Brevibacillus panacihumi W25</name>
    <dbReference type="NCBI Taxonomy" id="1408254"/>
    <lineage>
        <taxon>Bacteria</taxon>
        <taxon>Bacillati</taxon>
        <taxon>Bacillota</taxon>
        <taxon>Bacilli</taxon>
        <taxon>Bacillales</taxon>
        <taxon>Paenibacillaceae</taxon>
        <taxon>Brevibacillus</taxon>
    </lineage>
</organism>
<feature type="chain" id="PRO_5004749848" description="Glycoside hydrolase" evidence="1">
    <location>
        <begin position="26"/>
        <end position="801"/>
    </location>
</feature>
<evidence type="ECO:0000256" key="1">
    <source>
        <dbReference type="SAM" id="SignalP"/>
    </source>
</evidence>
<dbReference type="Proteomes" id="UP000017973">
    <property type="component" value="Unassembled WGS sequence"/>
</dbReference>